<dbReference type="CDD" id="cd16403">
    <property type="entry name" value="ParB_N_like_MT"/>
    <property type="match status" value="1"/>
</dbReference>
<protein>
    <recommendedName>
        <fullName evidence="5">Methyltransferase</fullName>
        <ecNumber evidence="5">2.1.1.-</ecNumber>
    </recommendedName>
</protein>
<accession>A0ABW3GUM6</accession>
<dbReference type="Pfam" id="PF02195">
    <property type="entry name" value="ParB_N"/>
    <property type="match status" value="1"/>
</dbReference>
<sequence length="417" mass="47347">MNQKNRYTEELQQIEIEKLVPYANNSRTHSEHQLKKLQSSLREFGFINPILIDREHNIIAGHGRVLAAKANGMESVPCVYVDHLSDAQKKAYIIADNRLAEDAGWDEALLAVELEHLQELEFDLDLVGFDADELDKLLNNTEGVEDDDFDVDGELEKPSISALGDVWLLGRHRLVCGDSTKKATFDLLMEDKKANLVVTDPPYNVDYEGSAGKIKNDNMANEQFYQFLLDAFTNTEDALAKDGSIYVFHADTEGLNFRRAFEEAGFYLSGTCIWKKQSIVLGRSPYQWKHEPILFGWKKKGRHRWYSDRKQSTIWEFDKPKRSADHPTMKPVPLIAYPITNSSLTNSIVLDPFGGSGSTLIAAEQTDRICYTVELDEKYCDVIVKRYIEQVGTDEDVYVIRDNQKISYSELGVSASA</sequence>
<dbReference type="RefSeq" id="WP_381009913.1">
    <property type="nucleotide sequence ID" value="NZ_JBHTJF010000016.1"/>
</dbReference>
<feature type="domain" description="ParB-like N-terminal" evidence="6">
    <location>
        <begin position="12"/>
        <end position="97"/>
    </location>
</feature>
<dbReference type="InterPro" id="IPR002052">
    <property type="entry name" value="DNA_methylase_N6_adenine_CS"/>
</dbReference>
<name>A0ABW3GUM6_9BACL</name>
<comment type="caution">
    <text evidence="7">The sequence shown here is derived from an EMBL/GenBank/DDBJ whole genome shotgun (WGS) entry which is preliminary data.</text>
</comment>
<dbReference type="PROSITE" id="PS00092">
    <property type="entry name" value="N6_MTASE"/>
    <property type="match status" value="1"/>
</dbReference>
<dbReference type="SUPFAM" id="SSF53335">
    <property type="entry name" value="S-adenosyl-L-methionine-dependent methyltransferases"/>
    <property type="match status" value="1"/>
</dbReference>
<dbReference type="EMBL" id="JBHTJF010000016">
    <property type="protein sequence ID" value="MFD0942904.1"/>
    <property type="molecule type" value="Genomic_DNA"/>
</dbReference>
<dbReference type="PANTHER" id="PTHR33375">
    <property type="entry name" value="CHROMOSOME-PARTITIONING PROTEIN PARB-RELATED"/>
    <property type="match status" value="1"/>
</dbReference>
<dbReference type="InterPro" id="IPR001091">
    <property type="entry name" value="RM_Methyltransferase"/>
</dbReference>
<evidence type="ECO:0000256" key="1">
    <source>
        <dbReference type="ARBA" id="ARBA00006594"/>
    </source>
</evidence>
<dbReference type="PANTHER" id="PTHR33375:SF1">
    <property type="entry name" value="CHROMOSOME-PARTITIONING PROTEIN PARB-RELATED"/>
    <property type="match status" value="1"/>
</dbReference>
<evidence type="ECO:0000256" key="4">
    <source>
        <dbReference type="ARBA" id="ARBA00022747"/>
    </source>
</evidence>
<dbReference type="PIRSF" id="PIRSF036758">
    <property type="entry name" value="Aden_M_ParB"/>
    <property type="match status" value="1"/>
</dbReference>
<dbReference type="InterPro" id="IPR003115">
    <property type="entry name" value="ParB_N"/>
</dbReference>
<keyword evidence="4" id="KW-0680">Restriction system</keyword>
<dbReference type="EC" id="2.1.1.-" evidence="5"/>
<comment type="similarity">
    <text evidence="1 5">Belongs to the N(4)/N(6)-methyltransferase family.</text>
</comment>
<dbReference type="Pfam" id="PF01555">
    <property type="entry name" value="N6_N4_Mtase"/>
    <property type="match status" value="1"/>
</dbReference>
<dbReference type="SUPFAM" id="SSF110849">
    <property type="entry name" value="ParB/Sulfiredoxin"/>
    <property type="match status" value="1"/>
</dbReference>
<dbReference type="InterPro" id="IPR050336">
    <property type="entry name" value="Chromosome_partition/occlusion"/>
</dbReference>
<keyword evidence="8" id="KW-1185">Reference proteome</keyword>
<evidence type="ECO:0000313" key="8">
    <source>
        <dbReference type="Proteomes" id="UP001596976"/>
    </source>
</evidence>
<dbReference type="SMART" id="SM00470">
    <property type="entry name" value="ParB"/>
    <property type="match status" value="1"/>
</dbReference>
<evidence type="ECO:0000256" key="5">
    <source>
        <dbReference type="RuleBase" id="RU362026"/>
    </source>
</evidence>
<dbReference type="InterPro" id="IPR029063">
    <property type="entry name" value="SAM-dependent_MTases_sf"/>
</dbReference>
<evidence type="ECO:0000259" key="6">
    <source>
        <dbReference type="SMART" id="SM00470"/>
    </source>
</evidence>
<evidence type="ECO:0000256" key="3">
    <source>
        <dbReference type="ARBA" id="ARBA00022679"/>
    </source>
</evidence>
<dbReference type="Proteomes" id="UP001596976">
    <property type="component" value="Unassembled WGS sequence"/>
</dbReference>
<evidence type="ECO:0000313" key="7">
    <source>
        <dbReference type="EMBL" id="MFD0942904.1"/>
    </source>
</evidence>
<evidence type="ECO:0000256" key="2">
    <source>
        <dbReference type="ARBA" id="ARBA00022603"/>
    </source>
</evidence>
<organism evidence="7 8">
    <name type="scientific">Savagea faecisuis</name>
    <dbReference type="NCBI Taxonomy" id="1274803"/>
    <lineage>
        <taxon>Bacteria</taxon>
        <taxon>Bacillati</taxon>
        <taxon>Bacillota</taxon>
        <taxon>Bacilli</taxon>
        <taxon>Bacillales</taxon>
        <taxon>Caryophanaceae</taxon>
        <taxon>Savagea</taxon>
    </lineage>
</organism>
<dbReference type="Gene3D" id="3.40.50.150">
    <property type="entry name" value="Vaccinia Virus protein VP39"/>
    <property type="match status" value="1"/>
</dbReference>
<dbReference type="PRINTS" id="PR00508">
    <property type="entry name" value="S21N4MTFRASE"/>
</dbReference>
<dbReference type="InterPro" id="IPR002941">
    <property type="entry name" value="DNA_methylase_N4/N6"/>
</dbReference>
<keyword evidence="3" id="KW-0808">Transferase</keyword>
<dbReference type="Gene3D" id="3.90.1530.10">
    <property type="entry name" value="Conserved hypothetical protein from pyrococcus furiosus pfu- 392566-001, ParB domain"/>
    <property type="match status" value="1"/>
</dbReference>
<proteinExistence type="inferred from homology"/>
<dbReference type="InterPro" id="IPR036086">
    <property type="entry name" value="ParB/Sulfiredoxin_sf"/>
</dbReference>
<dbReference type="InterPro" id="IPR015840">
    <property type="entry name" value="DNA_MeTrfase_ParB"/>
</dbReference>
<keyword evidence="2" id="KW-0489">Methyltransferase</keyword>
<reference evidence="8" key="1">
    <citation type="journal article" date="2019" name="Int. J. Syst. Evol. Microbiol.">
        <title>The Global Catalogue of Microorganisms (GCM) 10K type strain sequencing project: providing services to taxonomists for standard genome sequencing and annotation.</title>
        <authorList>
            <consortium name="The Broad Institute Genomics Platform"/>
            <consortium name="The Broad Institute Genome Sequencing Center for Infectious Disease"/>
            <person name="Wu L."/>
            <person name="Ma J."/>
        </authorList>
    </citation>
    <scope>NUCLEOTIDE SEQUENCE [LARGE SCALE GENOMIC DNA]</scope>
    <source>
        <strain evidence="8">CCUG 63563</strain>
    </source>
</reference>
<gene>
    <name evidence="7" type="ORF">ACFQ0V_03870</name>
</gene>